<protein>
    <recommendedName>
        <fullName evidence="4">Crinkler effector protein N-terminal domain-containing protein</fullName>
    </recommendedName>
</protein>
<reference evidence="5 6" key="1">
    <citation type="submission" date="2024-09" db="EMBL/GenBank/DDBJ databases">
        <title>Genome sequencing and assembly of Phytophthora oleae, isolate VK10A, causative agent of rot of olive drupes.</title>
        <authorList>
            <person name="Conti Taguali S."/>
            <person name="Riolo M."/>
            <person name="La Spada F."/>
            <person name="Cacciola S.O."/>
            <person name="Dionisio G."/>
        </authorList>
    </citation>
    <scope>NUCLEOTIDE SEQUENCE [LARGE SCALE GENOMIC DNA]</scope>
    <source>
        <strain evidence="5 6">VK10A</strain>
    </source>
</reference>
<evidence type="ECO:0000313" key="6">
    <source>
        <dbReference type="Proteomes" id="UP001632037"/>
    </source>
</evidence>
<keyword evidence="3" id="KW-0964">Secreted</keyword>
<dbReference type="PANTHER" id="PTHR33129">
    <property type="entry name" value="PROTEIN KINASE DOMAIN-CONTAINING PROTEIN-RELATED"/>
    <property type="match status" value="1"/>
</dbReference>
<organism evidence="5 6">
    <name type="scientific">Phytophthora oleae</name>
    <dbReference type="NCBI Taxonomy" id="2107226"/>
    <lineage>
        <taxon>Eukaryota</taxon>
        <taxon>Sar</taxon>
        <taxon>Stramenopiles</taxon>
        <taxon>Oomycota</taxon>
        <taxon>Peronosporomycetes</taxon>
        <taxon>Peronosporales</taxon>
        <taxon>Peronosporaceae</taxon>
        <taxon>Phytophthora</taxon>
    </lineage>
</organism>
<dbReference type="Pfam" id="PF20147">
    <property type="entry name" value="Crinkler"/>
    <property type="match status" value="1"/>
</dbReference>
<evidence type="ECO:0000256" key="3">
    <source>
        <dbReference type="ARBA" id="ARBA00022525"/>
    </source>
</evidence>
<gene>
    <name evidence="5" type="ORF">V7S43_001926</name>
</gene>
<evidence type="ECO:0000313" key="5">
    <source>
        <dbReference type="EMBL" id="KAL3672631.1"/>
    </source>
</evidence>
<proteinExistence type="predicted"/>
<dbReference type="Proteomes" id="UP001632037">
    <property type="component" value="Unassembled WGS sequence"/>
</dbReference>
<keyword evidence="6" id="KW-1185">Reference proteome</keyword>
<dbReference type="AlphaFoldDB" id="A0ABD3G250"/>
<dbReference type="GO" id="GO:0043657">
    <property type="term" value="C:host cell"/>
    <property type="evidence" value="ECO:0007669"/>
    <property type="project" value="UniProtKB-SubCell"/>
</dbReference>
<dbReference type="EMBL" id="JBIMZQ010000003">
    <property type="protein sequence ID" value="KAL3672631.1"/>
    <property type="molecule type" value="Genomic_DNA"/>
</dbReference>
<dbReference type="InterPro" id="IPR027417">
    <property type="entry name" value="P-loop_NTPase"/>
</dbReference>
<comment type="subcellular location">
    <subcellularLocation>
        <location evidence="1">Host cell</location>
    </subcellularLocation>
    <subcellularLocation>
        <location evidence="2">Secreted</location>
    </subcellularLocation>
</comment>
<sequence length="654" mass="74010">MGEVTLFCALVGAQEGVLSVKIDANKSVHDLKEKIKAVKPNDLKGVDADKLELFLAKTKGGAWLDGAGVAAVTTVTVDVAGVVPVLLAKDGNRHIFVKMKPTLWIKNAKYFGESFLPGEDQVHVLVVVPKPIEEFEQNKRLRVEVEVLDDVPQIDIDSDEKYVTLPAAFVKKCGLVSNGDLMMYCRPQVHELWKFLREKVVVQNSRGFIVGPPGTGKSACTLSFAASLDREQWNVVWIHLTRTWKACVAMGTKQYWGIRNREPFDLPRIAGKRLFLCVDGYKYTDADNAFLGDILVELQETDRLVICSSMTTLGKRDKQDDIHAKLEFFFMYSWTQDEYLEAIENEAFYKTVEAKFDATSVSEVSDEGNKEEELCEGDKKKRACQLKFYYAGGSCRFMFQFTTEEVKGILIEGVESALNKTELVTYCGGAFHTAAINRLYGMQNDGTKSGRFPVSSYAASLFAHECGTDVIADLARRLNASNNPSVDGHLFEWLFFASVQQREVKLFSDQGFEEILPQSSVYHFDPKKRFQKFSDGDIKADQHWLQPVAWNQGGYDAVYFDTKAGEVTFVQVTRSDKHDFKRDYFHEVLLKLRQAGMKILKVVVYFVVKSSQYMKFKLNHIDGRGLLQHFDLSWTRPEENCVKVRAFEAAPRLI</sequence>
<name>A0ABD3G250_9STRA</name>
<dbReference type="PANTHER" id="PTHR33129:SF1">
    <property type="entry name" value="ATP-BINDING PROTEIN"/>
    <property type="match status" value="1"/>
</dbReference>
<accession>A0ABD3G250</accession>
<dbReference type="SUPFAM" id="SSF52540">
    <property type="entry name" value="P-loop containing nucleoside triphosphate hydrolases"/>
    <property type="match status" value="1"/>
</dbReference>
<evidence type="ECO:0000256" key="2">
    <source>
        <dbReference type="ARBA" id="ARBA00004613"/>
    </source>
</evidence>
<comment type="caution">
    <text evidence="5">The sequence shown here is derived from an EMBL/GenBank/DDBJ whole genome shotgun (WGS) entry which is preliminary data.</text>
</comment>
<dbReference type="GO" id="GO:0005576">
    <property type="term" value="C:extracellular region"/>
    <property type="evidence" value="ECO:0007669"/>
    <property type="project" value="UniProtKB-SubCell"/>
</dbReference>
<evidence type="ECO:0000259" key="4">
    <source>
        <dbReference type="Pfam" id="PF20147"/>
    </source>
</evidence>
<evidence type="ECO:0000256" key="1">
    <source>
        <dbReference type="ARBA" id="ARBA00004340"/>
    </source>
</evidence>
<dbReference type="InterPro" id="IPR052980">
    <property type="entry name" value="Crinkler_effector"/>
</dbReference>
<feature type="domain" description="Crinkler effector protein N-terminal" evidence="4">
    <location>
        <begin position="4"/>
        <end position="127"/>
    </location>
</feature>
<dbReference type="InterPro" id="IPR045379">
    <property type="entry name" value="Crinkler_N"/>
</dbReference>